<proteinExistence type="predicted"/>
<dbReference type="Gene3D" id="2.160.20.80">
    <property type="entry name" value="E3 ubiquitin-protein ligase SopA"/>
    <property type="match status" value="1"/>
</dbReference>
<dbReference type="SUPFAM" id="SSF141571">
    <property type="entry name" value="Pentapeptide repeat-like"/>
    <property type="match status" value="1"/>
</dbReference>
<keyword evidence="2" id="KW-1133">Transmembrane helix</keyword>
<dbReference type="EMBL" id="AP026867">
    <property type="protein sequence ID" value="BDS10445.1"/>
    <property type="molecule type" value="Genomic_DNA"/>
</dbReference>
<protein>
    <submittedName>
        <fullName evidence="3">Pentapeptide repeat-containing protein</fullName>
    </submittedName>
</protein>
<dbReference type="KEGG" id="aup:AsAng_0011530"/>
<dbReference type="PANTHER" id="PTHR47485">
    <property type="entry name" value="THYLAKOID LUMENAL 17.4 KDA PROTEIN, CHLOROPLASTIC"/>
    <property type="match status" value="1"/>
</dbReference>
<dbReference type="AlphaFoldDB" id="A0A915YC96"/>
<evidence type="ECO:0000256" key="1">
    <source>
        <dbReference type="ARBA" id="ARBA00022737"/>
    </source>
</evidence>
<gene>
    <name evidence="3" type="ORF">AsAng_0011530</name>
</gene>
<dbReference type="RefSeq" id="WP_264791756.1">
    <property type="nucleotide sequence ID" value="NZ_AP026867.1"/>
</dbReference>
<keyword evidence="2" id="KW-0812">Transmembrane</keyword>
<feature type="transmembrane region" description="Helical" evidence="2">
    <location>
        <begin position="152"/>
        <end position="176"/>
    </location>
</feature>
<keyword evidence="1" id="KW-0677">Repeat</keyword>
<dbReference type="InterPro" id="IPR001646">
    <property type="entry name" value="5peptide_repeat"/>
</dbReference>
<sequence length="573" mass="63755">MENQAPNKKPDQEPQILTIADKIDRSTPNAQALKYMALGALLPVMGYFVASLEIAYYVIGFLFALAVVFYAGVVWGKNLFNKTLNNAQNNWEEDLKTTQKTSKKLVTQLLELRKNPPKDAQTVVNEVTETLQPFSPIIKKGLLLGAAFVTRIWAFSSLMGVLAFAVSLAVCVATFMQVQLLDKQNAKLDTQNDLLKEQDSLLVEQNHLFKDQNTKVERQISLMSDQNASIQKQLLQIDDQNRLIAQQIQQGYTQNQLVRQQNKKIDAQTGLIQHQNQRLDQQTYLQEADRRSSLVFLFSNIMDAIDKELKDDYGKDSIRNLSPQLIGRIVALSTRLKPYNYLSGDTLIKKPLSPERGQLLVNLVESQLDSVSYKLIFEKARFNNADLSGSNLKGAYLVGADMRGADLSEVNLIGADMKGADLSEVNLIGADMKGADLPKVNLIGADMKGADLPKVNLIGADLIGVDLIGANLMEGNLIGVDLRGANLIGANLIGADLSEANLKSTNLSETNLILANLSDTKIPDTLLFTRLAKQKVKGIQGLEKYYFIDSTPQYYSWDKEKKYPYYLIKSKEN</sequence>
<reference evidence="3" key="1">
    <citation type="submission" date="2022-09" db="EMBL/GenBank/DDBJ databases">
        <title>Aureispira anguillicida sp. nov., isolated from Leptocephalus of Japanese eel Anguilla japonica.</title>
        <authorList>
            <person name="Yuasa K."/>
            <person name="Mekata T."/>
            <person name="Ikunari K."/>
        </authorList>
    </citation>
    <scope>NUCLEOTIDE SEQUENCE</scope>
    <source>
        <strain evidence="3">EL160426</strain>
    </source>
</reference>
<evidence type="ECO:0000256" key="2">
    <source>
        <dbReference type="SAM" id="Phobius"/>
    </source>
</evidence>
<organism evidence="3 4">
    <name type="scientific">Aureispira anguillae</name>
    <dbReference type="NCBI Taxonomy" id="2864201"/>
    <lineage>
        <taxon>Bacteria</taxon>
        <taxon>Pseudomonadati</taxon>
        <taxon>Bacteroidota</taxon>
        <taxon>Saprospiria</taxon>
        <taxon>Saprospirales</taxon>
        <taxon>Saprospiraceae</taxon>
        <taxon>Aureispira</taxon>
    </lineage>
</organism>
<keyword evidence="4" id="KW-1185">Reference proteome</keyword>
<dbReference type="Pfam" id="PF00805">
    <property type="entry name" value="Pentapeptide"/>
    <property type="match status" value="3"/>
</dbReference>
<feature type="transmembrane region" description="Helical" evidence="2">
    <location>
        <begin position="56"/>
        <end position="75"/>
    </location>
</feature>
<feature type="transmembrane region" description="Helical" evidence="2">
    <location>
        <begin position="32"/>
        <end position="50"/>
    </location>
</feature>
<dbReference type="Proteomes" id="UP001060919">
    <property type="component" value="Chromosome"/>
</dbReference>
<evidence type="ECO:0000313" key="4">
    <source>
        <dbReference type="Proteomes" id="UP001060919"/>
    </source>
</evidence>
<evidence type="ECO:0000313" key="3">
    <source>
        <dbReference type="EMBL" id="BDS10445.1"/>
    </source>
</evidence>
<keyword evidence="2" id="KW-0472">Membrane</keyword>
<accession>A0A915YC96</accession>
<name>A0A915YC96_9BACT</name>
<dbReference type="PANTHER" id="PTHR47485:SF1">
    <property type="entry name" value="THYLAKOID LUMENAL 17.4 KDA PROTEIN, CHLOROPLASTIC"/>
    <property type="match status" value="1"/>
</dbReference>